<dbReference type="EMBL" id="JAHMHQ010000006">
    <property type="protein sequence ID" value="KAK1639128.1"/>
    <property type="molecule type" value="Genomic_DNA"/>
</dbReference>
<name>A0AAJ0EHD8_9PEZI</name>
<sequence>MLASPLHHVRYDEVKLYRLYRTLPNVACATFRKAICSSYQIVFLFNFRNLYSRTTFVSFDPIFMWRDDCSLTKLHWMVGEASGTGPCPPAFASRAHLSSQTCLELSMYLPRVSFISSSIIPTLARILLSQRSNVSRGMDRLPIIQLSNAH</sequence>
<gene>
    <name evidence="1" type="ORF">BDP81DRAFT_423514</name>
</gene>
<proteinExistence type="predicted"/>
<keyword evidence="2" id="KW-1185">Reference proteome</keyword>
<evidence type="ECO:0000313" key="1">
    <source>
        <dbReference type="EMBL" id="KAK1639128.1"/>
    </source>
</evidence>
<protein>
    <submittedName>
        <fullName evidence="1">Uncharacterized protein</fullName>
    </submittedName>
</protein>
<organism evidence="1 2">
    <name type="scientific">Colletotrichum phormii</name>
    <dbReference type="NCBI Taxonomy" id="359342"/>
    <lineage>
        <taxon>Eukaryota</taxon>
        <taxon>Fungi</taxon>
        <taxon>Dikarya</taxon>
        <taxon>Ascomycota</taxon>
        <taxon>Pezizomycotina</taxon>
        <taxon>Sordariomycetes</taxon>
        <taxon>Hypocreomycetidae</taxon>
        <taxon>Glomerellales</taxon>
        <taxon>Glomerellaceae</taxon>
        <taxon>Colletotrichum</taxon>
        <taxon>Colletotrichum acutatum species complex</taxon>
    </lineage>
</organism>
<dbReference type="RefSeq" id="XP_060447735.1">
    <property type="nucleotide sequence ID" value="XM_060590075.1"/>
</dbReference>
<dbReference type="Proteomes" id="UP001243989">
    <property type="component" value="Unassembled WGS sequence"/>
</dbReference>
<dbReference type="AlphaFoldDB" id="A0AAJ0EHD8"/>
<accession>A0AAJ0EHD8</accession>
<dbReference type="GeneID" id="85474937"/>
<reference evidence="1" key="1">
    <citation type="submission" date="2021-06" db="EMBL/GenBank/DDBJ databases">
        <title>Comparative genomics, transcriptomics and evolutionary studies reveal genomic signatures of adaptation to plant cell wall in hemibiotrophic fungi.</title>
        <authorList>
            <consortium name="DOE Joint Genome Institute"/>
            <person name="Baroncelli R."/>
            <person name="Diaz J.F."/>
            <person name="Benocci T."/>
            <person name="Peng M."/>
            <person name="Battaglia E."/>
            <person name="Haridas S."/>
            <person name="Andreopoulos W."/>
            <person name="Labutti K."/>
            <person name="Pangilinan J."/>
            <person name="Floch G.L."/>
            <person name="Makela M.R."/>
            <person name="Henrissat B."/>
            <person name="Grigoriev I.V."/>
            <person name="Crouch J.A."/>
            <person name="De Vries R.P."/>
            <person name="Sukno S.A."/>
            <person name="Thon M.R."/>
        </authorList>
    </citation>
    <scope>NUCLEOTIDE SEQUENCE</scope>
    <source>
        <strain evidence="1">CBS 102054</strain>
    </source>
</reference>
<evidence type="ECO:0000313" key="2">
    <source>
        <dbReference type="Proteomes" id="UP001243989"/>
    </source>
</evidence>
<comment type="caution">
    <text evidence="1">The sequence shown here is derived from an EMBL/GenBank/DDBJ whole genome shotgun (WGS) entry which is preliminary data.</text>
</comment>